<evidence type="ECO:0000313" key="6">
    <source>
        <dbReference type="Proteomes" id="UP000663845"/>
    </source>
</evidence>
<proteinExistence type="inferred from homology"/>
<gene>
    <name evidence="5" type="ORF">JYZ213_LOCUS10614</name>
</gene>
<dbReference type="AlphaFoldDB" id="A0A813ZRA3"/>
<accession>A0A813ZRA3</accession>
<evidence type="ECO:0000313" key="5">
    <source>
        <dbReference type="EMBL" id="CAF0902188.1"/>
    </source>
</evidence>
<protein>
    <submittedName>
        <fullName evidence="5">Uncharacterized protein</fullName>
    </submittedName>
</protein>
<dbReference type="PANTHER" id="PTHR10009">
    <property type="entry name" value="PROTEIN YELLOW-RELATED"/>
    <property type="match status" value="1"/>
</dbReference>
<evidence type="ECO:0000256" key="4">
    <source>
        <dbReference type="SAM" id="SignalP"/>
    </source>
</evidence>
<keyword evidence="4" id="KW-0732">Signal</keyword>
<comment type="subcellular location">
    <subcellularLocation>
        <location evidence="1">Secreted</location>
    </subcellularLocation>
</comment>
<dbReference type="PANTHER" id="PTHR10009:SF18">
    <property type="entry name" value="PROTEIN YELLOW-LIKE PROTEIN"/>
    <property type="match status" value="1"/>
</dbReference>
<dbReference type="SUPFAM" id="SSF63829">
    <property type="entry name" value="Calcium-dependent phosphotriesterase"/>
    <property type="match status" value="1"/>
</dbReference>
<dbReference type="InterPro" id="IPR017996">
    <property type="entry name" value="MRJP/yellow-related"/>
</dbReference>
<dbReference type="Pfam" id="PF03022">
    <property type="entry name" value="MRJP"/>
    <property type="match status" value="1"/>
</dbReference>
<sequence>MMLILYVFLLTGFILVNGHDQHNSELELVAIFDHQVTGVSVHPASGRIFVNFPRWTEDSPVSVAEVLTYNTSKPFPPNSRWNSWRNTRKNELDPSKYFICVQSVVVFKDSLYVLDPAAPARIFVNFPRWTEDSPVSVAEVLTYNTSKPFPPNSRWNSWRNTRKNELDPSKYFICVQSVVVFKDSLYVLDPAAPATSFIVKGGPKLVEIDLITNEVKRVILFNEEIAPQGSYLNDIRFSPDGKYAYITDSGATGAIVVVDLNKETAKRVLHGHPTTQVDKDITIEYNGKPVRQPDGRSIEMSADGIALSIDGSILYWQAVQGKTLYSISTSFLHSIDSDREIPSQFTIIGENGPADGLWISRKEPNLLYVTSIQDNSIKIRNLLTNTYEIKLMDKRLRWPDTFSEDKQGYIYVTTSHIPESAMFNKSAPAQLRTELWKFKSNTTSHH</sequence>
<reference evidence="5" key="1">
    <citation type="submission" date="2021-02" db="EMBL/GenBank/DDBJ databases">
        <authorList>
            <person name="Nowell W R."/>
        </authorList>
    </citation>
    <scope>NUCLEOTIDE SEQUENCE</scope>
</reference>
<evidence type="ECO:0000256" key="3">
    <source>
        <dbReference type="ARBA" id="ARBA00022525"/>
    </source>
</evidence>
<dbReference type="GO" id="GO:0005576">
    <property type="term" value="C:extracellular region"/>
    <property type="evidence" value="ECO:0007669"/>
    <property type="project" value="UniProtKB-SubCell"/>
</dbReference>
<evidence type="ECO:0000256" key="1">
    <source>
        <dbReference type="ARBA" id="ARBA00004613"/>
    </source>
</evidence>
<name>A0A813ZRA3_9BILA</name>
<comment type="similarity">
    <text evidence="2">Belongs to the major royal jelly protein family.</text>
</comment>
<comment type="caution">
    <text evidence="5">The sequence shown here is derived from an EMBL/GenBank/DDBJ whole genome shotgun (WGS) entry which is preliminary data.</text>
</comment>
<evidence type="ECO:0000256" key="2">
    <source>
        <dbReference type="ARBA" id="ARBA00009127"/>
    </source>
</evidence>
<dbReference type="Proteomes" id="UP000663845">
    <property type="component" value="Unassembled WGS sequence"/>
</dbReference>
<feature type="signal peptide" evidence="4">
    <location>
        <begin position="1"/>
        <end position="18"/>
    </location>
</feature>
<feature type="chain" id="PRO_5032871163" evidence="4">
    <location>
        <begin position="19"/>
        <end position="446"/>
    </location>
</feature>
<keyword evidence="3" id="KW-0964">Secreted</keyword>
<dbReference type="InterPro" id="IPR011042">
    <property type="entry name" value="6-blade_b-propeller_TolB-like"/>
</dbReference>
<organism evidence="5 6">
    <name type="scientific">Adineta steineri</name>
    <dbReference type="NCBI Taxonomy" id="433720"/>
    <lineage>
        <taxon>Eukaryota</taxon>
        <taxon>Metazoa</taxon>
        <taxon>Spiralia</taxon>
        <taxon>Gnathifera</taxon>
        <taxon>Rotifera</taxon>
        <taxon>Eurotatoria</taxon>
        <taxon>Bdelloidea</taxon>
        <taxon>Adinetida</taxon>
        <taxon>Adinetidae</taxon>
        <taxon>Adineta</taxon>
    </lineage>
</organism>
<dbReference type="Gene3D" id="2.120.10.30">
    <property type="entry name" value="TolB, C-terminal domain"/>
    <property type="match status" value="2"/>
</dbReference>
<dbReference type="EMBL" id="CAJNOG010000078">
    <property type="protein sequence ID" value="CAF0902188.1"/>
    <property type="molecule type" value="Genomic_DNA"/>
</dbReference>